<gene>
    <name evidence="1" type="ORF">Slati_2212200</name>
</gene>
<name>A0AAW2WTD6_9LAMI</name>
<sequence>MLQQRAKIQWLKGGDQCTKIFFRKVAMRRAAQRIFQIPDAHGNLLTEASAVEAEFVRFYEELLGGQRRTNHLNIGYLRPWARHIVSLEESEALTCQVTREEVKVALFDIHEDKAPGSDGYSSGFFKAAWPIIGDELTRAVQDFFISGKLLKQVNATLLSLIPKVAAPQGVTDFRPIACCNVVYKIITKVIVDCMQPIMGKVVSPSQNAFVPGRRISSNILLAQELFSGYNRQDQPLGVR</sequence>
<dbReference type="EMBL" id="JACGWN010000007">
    <property type="protein sequence ID" value="KAL0444895.1"/>
    <property type="molecule type" value="Genomic_DNA"/>
</dbReference>
<protein>
    <recommendedName>
        <fullName evidence="2">Reverse transcriptase domain-containing protein</fullName>
    </recommendedName>
</protein>
<organism evidence="1">
    <name type="scientific">Sesamum latifolium</name>
    <dbReference type="NCBI Taxonomy" id="2727402"/>
    <lineage>
        <taxon>Eukaryota</taxon>
        <taxon>Viridiplantae</taxon>
        <taxon>Streptophyta</taxon>
        <taxon>Embryophyta</taxon>
        <taxon>Tracheophyta</taxon>
        <taxon>Spermatophyta</taxon>
        <taxon>Magnoliopsida</taxon>
        <taxon>eudicotyledons</taxon>
        <taxon>Gunneridae</taxon>
        <taxon>Pentapetalae</taxon>
        <taxon>asterids</taxon>
        <taxon>lamiids</taxon>
        <taxon>Lamiales</taxon>
        <taxon>Pedaliaceae</taxon>
        <taxon>Sesamum</taxon>
    </lineage>
</organism>
<dbReference type="SUPFAM" id="SSF56672">
    <property type="entry name" value="DNA/RNA polymerases"/>
    <property type="match status" value="1"/>
</dbReference>
<evidence type="ECO:0008006" key="2">
    <source>
        <dbReference type="Google" id="ProtNLM"/>
    </source>
</evidence>
<proteinExistence type="predicted"/>
<dbReference type="InterPro" id="IPR052343">
    <property type="entry name" value="Retrotransposon-Effector_Assoc"/>
</dbReference>
<comment type="caution">
    <text evidence="1">The sequence shown here is derived from an EMBL/GenBank/DDBJ whole genome shotgun (WGS) entry which is preliminary data.</text>
</comment>
<dbReference type="PANTHER" id="PTHR46890">
    <property type="entry name" value="NON-LTR RETROLELEMENT REVERSE TRANSCRIPTASE-LIKE PROTEIN-RELATED"/>
    <property type="match status" value="1"/>
</dbReference>
<reference evidence="1" key="2">
    <citation type="journal article" date="2024" name="Plant">
        <title>Genomic evolution and insights into agronomic trait innovations of Sesamum species.</title>
        <authorList>
            <person name="Miao H."/>
            <person name="Wang L."/>
            <person name="Qu L."/>
            <person name="Liu H."/>
            <person name="Sun Y."/>
            <person name="Le M."/>
            <person name="Wang Q."/>
            <person name="Wei S."/>
            <person name="Zheng Y."/>
            <person name="Lin W."/>
            <person name="Duan Y."/>
            <person name="Cao H."/>
            <person name="Xiong S."/>
            <person name="Wang X."/>
            <person name="Wei L."/>
            <person name="Li C."/>
            <person name="Ma Q."/>
            <person name="Ju M."/>
            <person name="Zhao R."/>
            <person name="Li G."/>
            <person name="Mu C."/>
            <person name="Tian Q."/>
            <person name="Mei H."/>
            <person name="Zhang T."/>
            <person name="Gao T."/>
            <person name="Zhang H."/>
        </authorList>
    </citation>
    <scope>NUCLEOTIDE SEQUENCE</scope>
    <source>
        <strain evidence="1">KEN1</strain>
    </source>
</reference>
<evidence type="ECO:0000313" key="1">
    <source>
        <dbReference type="EMBL" id="KAL0444895.1"/>
    </source>
</evidence>
<reference evidence="1" key="1">
    <citation type="submission" date="2020-06" db="EMBL/GenBank/DDBJ databases">
        <authorList>
            <person name="Li T."/>
            <person name="Hu X."/>
            <person name="Zhang T."/>
            <person name="Song X."/>
            <person name="Zhang H."/>
            <person name="Dai N."/>
            <person name="Sheng W."/>
            <person name="Hou X."/>
            <person name="Wei L."/>
        </authorList>
    </citation>
    <scope>NUCLEOTIDE SEQUENCE</scope>
    <source>
        <strain evidence="1">KEN1</strain>
        <tissue evidence="1">Leaf</tissue>
    </source>
</reference>
<dbReference type="InterPro" id="IPR043502">
    <property type="entry name" value="DNA/RNA_pol_sf"/>
</dbReference>
<accession>A0AAW2WTD6</accession>
<dbReference type="AlphaFoldDB" id="A0AAW2WTD6"/>
<dbReference type="PANTHER" id="PTHR46890:SF48">
    <property type="entry name" value="RNA-DIRECTED DNA POLYMERASE"/>
    <property type="match status" value="1"/>
</dbReference>